<dbReference type="EMBL" id="LMXB01000011">
    <property type="protein sequence ID" value="KUO22728.1"/>
    <property type="molecule type" value="Genomic_DNA"/>
</dbReference>
<reference evidence="1 2" key="1">
    <citation type="submission" date="2015-10" db="EMBL/GenBank/DDBJ databases">
        <title>Draft genome sequence of Streptomyces sp. RV15, isolated from a marine sponge.</title>
        <authorList>
            <person name="Ruckert C."/>
            <person name="Abdelmohsen U.R."/>
            <person name="Winkler A."/>
            <person name="Hentschel U."/>
            <person name="Kalinowski J."/>
            <person name="Kampfer P."/>
            <person name="Glaeser S."/>
        </authorList>
    </citation>
    <scope>NUCLEOTIDE SEQUENCE [LARGE SCALE GENOMIC DNA]</scope>
    <source>
        <strain evidence="1 2">RV15</strain>
    </source>
</reference>
<comment type="caution">
    <text evidence="1">The sequence shown here is derived from an EMBL/GenBank/DDBJ whole genome shotgun (WGS) entry which is preliminary data.</text>
</comment>
<protein>
    <submittedName>
        <fullName evidence="1">Uncharacterized protein</fullName>
    </submittedName>
</protein>
<dbReference type="STRING" id="909626.AQJ91_02570"/>
<evidence type="ECO:0000313" key="1">
    <source>
        <dbReference type="EMBL" id="KUO22728.1"/>
    </source>
</evidence>
<evidence type="ECO:0000313" key="2">
    <source>
        <dbReference type="Proteomes" id="UP000053260"/>
    </source>
</evidence>
<keyword evidence="2" id="KW-1185">Reference proteome</keyword>
<proteinExistence type="predicted"/>
<dbReference type="AlphaFoldDB" id="A0A101V585"/>
<name>A0A101V585_9ACTN</name>
<gene>
    <name evidence="1" type="ORF">AQJ91_02570</name>
</gene>
<accession>A0A101V585</accession>
<sequence length="74" mass="8451">MFYRSAAAQQVRKEGRAEVWAQAVLMVLERRGLEVPDGVRERVLSCRDSEELGVVLDRAWEVTEVTRAQDLFGD</sequence>
<dbReference type="Proteomes" id="UP000053260">
    <property type="component" value="Unassembled WGS sequence"/>
</dbReference>
<organism evidence="1 2">
    <name type="scientific">Streptomyces dysideae</name>
    <dbReference type="NCBI Taxonomy" id="909626"/>
    <lineage>
        <taxon>Bacteria</taxon>
        <taxon>Bacillati</taxon>
        <taxon>Actinomycetota</taxon>
        <taxon>Actinomycetes</taxon>
        <taxon>Kitasatosporales</taxon>
        <taxon>Streptomycetaceae</taxon>
        <taxon>Streptomyces</taxon>
    </lineage>
</organism>